<dbReference type="EMBL" id="BGPR01005113">
    <property type="protein sequence ID" value="GBN06929.1"/>
    <property type="molecule type" value="Genomic_DNA"/>
</dbReference>
<gene>
    <name evidence="1" type="ORF">AVEN_181214_1</name>
</gene>
<reference evidence="1 2" key="1">
    <citation type="journal article" date="2019" name="Sci. Rep.">
        <title>Orb-weaving spider Araneus ventricosus genome elucidates the spidroin gene catalogue.</title>
        <authorList>
            <person name="Kono N."/>
            <person name="Nakamura H."/>
            <person name="Ohtoshi R."/>
            <person name="Moran D.A.P."/>
            <person name="Shinohara A."/>
            <person name="Yoshida Y."/>
            <person name="Fujiwara M."/>
            <person name="Mori M."/>
            <person name="Tomita M."/>
            <person name="Arakawa K."/>
        </authorList>
    </citation>
    <scope>NUCLEOTIDE SEQUENCE [LARGE SCALE GENOMIC DNA]</scope>
</reference>
<dbReference type="Proteomes" id="UP000499080">
    <property type="component" value="Unassembled WGS sequence"/>
</dbReference>
<evidence type="ECO:0000313" key="2">
    <source>
        <dbReference type="Proteomes" id="UP000499080"/>
    </source>
</evidence>
<evidence type="ECO:0000313" key="1">
    <source>
        <dbReference type="EMBL" id="GBN06929.1"/>
    </source>
</evidence>
<accession>A0A4Y2KXQ8</accession>
<name>A0A4Y2KXQ8_ARAVE</name>
<proteinExistence type="predicted"/>
<dbReference type="AlphaFoldDB" id="A0A4Y2KXQ8"/>
<keyword evidence="2" id="KW-1185">Reference proteome</keyword>
<protein>
    <submittedName>
        <fullName evidence="1">Uncharacterized protein</fullName>
    </submittedName>
</protein>
<comment type="caution">
    <text evidence="1">The sequence shown here is derived from an EMBL/GenBank/DDBJ whole genome shotgun (WGS) entry which is preliminary data.</text>
</comment>
<dbReference type="OrthoDB" id="411823at2759"/>
<organism evidence="1 2">
    <name type="scientific">Araneus ventricosus</name>
    <name type="common">Orbweaver spider</name>
    <name type="synonym">Epeira ventricosa</name>
    <dbReference type="NCBI Taxonomy" id="182803"/>
    <lineage>
        <taxon>Eukaryota</taxon>
        <taxon>Metazoa</taxon>
        <taxon>Ecdysozoa</taxon>
        <taxon>Arthropoda</taxon>
        <taxon>Chelicerata</taxon>
        <taxon>Arachnida</taxon>
        <taxon>Araneae</taxon>
        <taxon>Araneomorphae</taxon>
        <taxon>Entelegynae</taxon>
        <taxon>Araneoidea</taxon>
        <taxon>Araneidae</taxon>
        <taxon>Araneus</taxon>
    </lineage>
</organism>
<sequence>MISWIKAHVGYDRNEEENRLAKETAESDRDPLSVKAPISFLKSIFKKKMMEYWQSVWEDTGRSTFNILPIVSTQPCYWKREEILFSIGHSPFPSYLKRFNLASTENCPCGNINGTPLHYATECILTTSFHMIKPAQQHELIWLTSLPAKVPDLKSNDCFTILMIFKSFFE</sequence>